<keyword evidence="12" id="KW-1185">Reference proteome</keyword>
<evidence type="ECO:0000259" key="9">
    <source>
        <dbReference type="PROSITE" id="PS50893"/>
    </source>
</evidence>
<dbReference type="PROSITE" id="PS50929">
    <property type="entry name" value="ABC_TM1F"/>
    <property type="match status" value="1"/>
</dbReference>
<feature type="domain" description="ABC transmembrane type-1" evidence="10">
    <location>
        <begin position="28"/>
        <end position="326"/>
    </location>
</feature>
<dbReference type="InterPro" id="IPR017871">
    <property type="entry name" value="ABC_transporter-like_CS"/>
</dbReference>
<organism evidence="11 12">
    <name type="scientific">Acetonema longum DSM 6540</name>
    <dbReference type="NCBI Taxonomy" id="1009370"/>
    <lineage>
        <taxon>Bacteria</taxon>
        <taxon>Bacillati</taxon>
        <taxon>Bacillota</taxon>
        <taxon>Negativicutes</taxon>
        <taxon>Acetonemataceae</taxon>
        <taxon>Acetonema</taxon>
    </lineage>
</organism>
<dbReference type="GO" id="GO:0016887">
    <property type="term" value="F:ATP hydrolysis activity"/>
    <property type="evidence" value="ECO:0007669"/>
    <property type="project" value="InterPro"/>
</dbReference>
<gene>
    <name evidence="11" type="ORF">ALO_20747</name>
</gene>
<evidence type="ECO:0000256" key="5">
    <source>
        <dbReference type="ARBA" id="ARBA00022840"/>
    </source>
</evidence>
<name>F7NPV2_9FIRM</name>
<accession>F7NPV2</accession>
<dbReference type="Gene3D" id="1.20.1560.10">
    <property type="entry name" value="ABC transporter type 1, transmembrane domain"/>
    <property type="match status" value="1"/>
</dbReference>
<dbReference type="SMART" id="SM00382">
    <property type="entry name" value="AAA"/>
    <property type="match status" value="1"/>
</dbReference>
<dbReference type="SUPFAM" id="SSF52540">
    <property type="entry name" value="P-loop containing nucleoside triphosphate hydrolases"/>
    <property type="match status" value="1"/>
</dbReference>
<protein>
    <submittedName>
        <fullName evidence="11">ABC transporter domain protein</fullName>
    </submittedName>
</protein>
<dbReference type="EMBL" id="AFGF01000269">
    <property type="protein sequence ID" value="EGO61943.1"/>
    <property type="molecule type" value="Genomic_DNA"/>
</dbReference>
<dbReference type="InterPro" id="IPR036640">
    <property type="entry name" value="ABC1_TM_sf"/>
</dbReference>
<comment type="subcellular location">
    <subcellularLocation>
        <location evidence="1">Cell membrane</location>
        <topology evidence="1">Multi-pass membrane protein</topology>
    </subcellularLocation>
</comment>
<dbReference type="InterPro" id="IPR003439">
    <property type="entry name" value="ABC_transporter-like_ATP-bd"/>
</dbReference>
<dbReference type="InterPro" id="IPR050835">
    <property type="entry name" value="ABC_transporter_sub-D"/>
</dbReference>
<dbReference type="eggNOG" id="COG4178">
    <property type="taxonomic scope" value="Bacteria"/>
</dbReference>
<evidence type="ECO:0000256" key="2">
    <source>
        <dbReference type="ARBA" id="ARBA00022448"/>
    </source>
</evidence>
<evidence type="ECO:0000256" key="7">
    <source>
        <dbReference type="ARBA" id="ARBA00023136"/>
    </source>
</evidence>
<dbReference type="PROSITE" id="PS51257">
    <property type="entry name" value="PROKAR_LIPOPROTEIN"/>
    <property type="match status" value="1"/>
</dbReference>
<evidence type="ECO:0000256" key="4">
    <source>
        <dbReference type="ARBA" id="ARBA00022741"/>
    </source>
</evidence>
<evidence type="ECO:0000256" key="1">
    <source>
        <dbReference type="ARBA" id="ARBA00004651"/>
    </source>
</evidence>
<dbReference type="InterPro" id="IPR027417">
    <property type="entry name" value="P-loop_NTPase"/>
</dbReference>
<dbReference type="Pfam" id="PF00005">
    <property type="entry name" value="ABC_tran"/>
    <property type="match status" value="1"/>
</dbReference>
<reference evidence="11 12" key="1">
    <citation type="journal article" date="2011" name="EMBO J.">
        <title>Structural diversity of bacterial flagellar motors.</title>
        <authorList>
            <person name="Chen S."/>
            <person name="Beeby M."/>
            <person name="Murphy G.E."/>
            <person name="Leadbetter J.R."/>
            <person name="Hendrixson D.R."/>
            <person name="Briegel A."/>
            <person name="Li Z."/>
            <person name="Shi J."/>
            <person name="Tocheva E.I."/>
            <person name="Muller A."/>
            <person name="Dobro M.J."/>
            <person name="Jensen G.J."/>
        </authorList>
    </citation>
    <scope>NUCLEOTIDE SEQUENCE [LARGE SCALE GENOMIC DNA]</scope>
    <source>
        <strain evidence="11 12">DSM 6540</strain>
    </source>
</reference>
<keyword evidence="5" id="KW-0067">ATP-binding</keyword>
<feature type="transmembrane region" description="Helical" evidence="8">
    <location>
        <begin position="63"/>
        <end position="86"/>
    </location>
</feature>
<evidence type="ECO:0000313" key="11">
    <source>
        <dbReference type="EMBL" id="EGO61943.1"/>
    </source>
</evidence>
<dbReference type="PROSITE" id="PS50893">
    <property type="entry name" value="ABC_TRANSPORTER_2"/>
    <property type="match status" value="1"/>
</dbReference>
<dbReference type="SUPFAM" id="SSF90123">
    <property type="entry name" value="ABC transporter transmembrane region"/>
    <property type="match status" value="1"/>
</dbReference>
<feature type="transmembrane region" description="Helical" evidence="8">
    <location>
        <begin position="151"/>
        <end position="176"/>
    </location>
</feature>
<keyword evidence="2" id="KW-0813">Transport</keyword>
<dbReference type="AlphaFoldDB" id="F7NPV2"/>
<dbReference type="GO" id="GO:0005524">
    <property type="term" value="F:ATP binding"/>
    <property type="evidence" value="ECO:0007669"/>
    <property type="project" value="UniProtKB-KW"/>
</dbReference>
<keyword evidence="3 8" id="KW-0812">Transmembrane</keyword>
<evidence type="ECO:0000256" key="8">
    <source>
        <dbReference type="SAM" id="Phobius"/>
    </source>
</evidence>
<feature type="transmembrane region" description="Helical" evidence="8">
    <location>
        <begin position="267"/>
        <end position="286"/>
    </location>
</feature>
<dbReference type="CDD" id="cd03223">
    <property type="entry name" value="ABCD_peroxisomal_ALDP"/>
    <property type="match status" value="1"/>
</dbReference>
<sequence length="598" mass="67922">MPAEPRISRLALSYWLGGNRLQAWALTFLVTACTIILVVLNMLLNKWQASFYDCLQQYDLPGFIKSLLQFLGFSAVLVMASGYQSYMRMLLNIRWRRWLTDKYIDLWLRNLTYYQLNLAGSTPNPEQHISEDIQLFVTHSLDLAAGLLRHLVTLLVFSAILWQLSGVVTLAIAHYTIHLSGYLFWLALLYSIAGTCLTVRIGRPLFVYNIRQQTHEAEFRSCLGRIKEYDESVALYQGEVSERTSLIFHFQEIMRNYRRITDSTRSVTLVSAAYMQISVVFAFLAASPRYFNHEIQLGQLFEISGAYWYVHSALSYLIDSFGTFARWKAVASRLETFSRKMSEVRHSTRPCGVITYTPKNHLKLKNLTIWSQSNQAVLKNLTLDLQPQDRLLISGPAGCGKTTLIRAIAGVWPYLTGAIIKPENHTMLFLPQKPYIPPGSLRAALLYPAPALAASDARLYEILDICRLSRLIGHLDKADDWGKIMSLGEQQCLSFARALLRRPAWLFLDEATASLDLQTERHLYLSLEENIAGLTVVSVGHREALRSYHTLNLTVDSAGGWRLAPIDKFGSSTETRSEFGLRPALNNDCRRNCSLSRT</sequence>
<keyword evidence="7 8" id="KW-0472">Membrane</keyword>
<evidence type="ECO:0000259" key="10">
    <source>
        <dbReference type="PROSITE" id="PS50929"/>
    </source>
</evidence>
<evidence type="ECO:0000256" key="6">
    <source>
        <dbReference type="ARBA" id="ARBA00022989"/>
    </source>
</evidence>
<dbReference type="PANTHER" id="PTHR11384">
    <property type="entry name" value="ATP-BINDING CASSETTE, SUB-FAMILY D MEMBER"/>
    <property type="match status" value="1"/>
</dbReference>
<dbReference type="GO" id="GO:0005886">
    <property type="term" value="C:plasma membrane"/>
    <property type="evidence" value="ECO:0007669"/>
    <property type="project" value="UniProtKB-SubCell"/>
</dbReference>
<dbReference type="PROSITE" id="PS00211">
    <property type="entry name" value="ABC_TRANSPORTER_1"/>
    <property type="match status" value="1"/>
</dbReference>
<dbReference type="InterPro" id="IPR003593">
    <property type="entry name" value="AAA+_ATPase"/>
</dbReference>
<feature type="domain" description="ABC transporter" evidence="9">
    <location>
        <begin position="362"/>
        <end position="588"/>
    </location>
</feature>
<dbReference type="GO" id="GO:0140359">
    <property type="term" value="F:ABC-type transporter activity"/>
    <property type="evidence" value="ECO:0007669"/>
    <property type="project" value="InterPro"/>
</dbReference>
<feature type="transmembrane region" description="Helical" evidence="8">
    <location>
        <begin position="182"/>
        <end position="202"/>
    </location>
</feature>
<keyword evidence="6 8" id="KW-1133">Transmembrane helix</keyword>
<dbReference type="InterPro" id="IPR011527">
    <property type="entry name" value="ABC1_TM_dom"/>
</dbReference>
<proteinExistence type="predicted"/>
<keyword evidence="4" id="KW-0547">Nucleotide-binding</keyword>
<evidence type="ECO:0000256" key="3">
    <source>
        <dbReference type="ARBA" id="ARBA00022692"/>
    </source>
</evidence>
<feature type="transmembrane region" description="Helical" evidence="8">
    <location>
        <begin position="21"/>
        <end position="43"/>
    </location>
</feature>
<dbReference type="STRING" id="1009370.ALO_20747"/>
<evidence type="ECO:0000313" key="12">
    <source>
        <dbReference type="Proteomes" id="UP000003240"/>
    </source>
</evidence>
<dbReference type="RefSeq" id="WP_004099676.1">
    <property type="nucleotide sequence ID" value="NZ_AFGF01000269.1"/>
</dbReference>
<dbReference type="Pfam" id="PF06472">
    <property type="entry name" value="ABC_membrane_2"/>
    <property type="match status" value="1"/>
</dbReference>
<dbReference type="PANTHER" id="PTHR11384:SF59">
    <property type="entry name" value="LYSOSOMAL COBALAMIN TRANSPORTER ABCD4"/>
    <property type="match status" value="1"/>
</dbReference>
<dbReference type="Gene3D" id="3.40.50.300">
    <property type="entry name" value="P-loop containing nucleotide triphosphate hydrolases"/>
    <property type="match status" value="1"/>
</dbReference>
<comment type="caution">
    <text evidence="11">The sequence shown here is derived from an EMBL/GenBank/DDBJ whole genome shotgun (WGS) entry which is preliminary data.</text>
</comment>
<dbReference type="Proteomes" id="UP000003240">
    <property type="component" value="Unassembled WGS sequence"/>
</dbReference>